<comment type="caution">
    <text evidence="1">The sequence shown here is derived from an EMBL/GenBank/DDBJ whole genome shotgun (WGS) entry which is preliminary data.</text>
</comment>
<evidence type="ECO:0000313" key="1">
    <source>
        <dbReference type="EMBL" id="DAD43002.1"/>
    </source>
</evidence>
<dbReference type="Gene3D" id="2.40.70.10">
    <property type="entry name" value="Acid Proteases"/>
    <property type="match status" value="1"/>
</dbReference>
<dbReference type="Proteomes" id="UP000607653">
    <property type="component" value="Unassembled WGS sequence"/>
</dbReference>
<keyword evidence="2" id="KW-1185">Reference proteome</keyword>
<proteinExistence type="predicted"/>
<dbReference type="AlphaFoldDB" id="A0A822ZCY8"/>
<gene>
    <name evidence="1" type="ORF">HUJ06_001232</name>
</gene>
<reference evidence="1 2" key="1">
    <citation type="journal article" date="2020" name="Mol. Biol. Evol.">
        <title>Distinct Expression and Methylation Patterns for Genes with Different Fates following a Single Whole-Genome Duplication in Flowering Plants.</title>
        <authorList>
            <person name="Shi T."/>
            <person name="Rahmani R.S."/>
            <person name="Gugger P.F."/>
            <person name="Wang M."/>
            <person name="Li H."/>
            <person name="Zhang Y."/>
            <person name="Li Z."/>
            <person name="Wang Q."/>
            <person name="Van de Peer Y."/>
            <person name="Marchal K."/>
            <person name="Chen J."/>
        </authorList>
    </citation>
    <scope>NUCLEOTIDE SEQUENCE [LARGE SCALE GENOMIC DNA]</scope>
    <source>
        <tissue evidence="1">Leaf</tissue>
    </source>
</reference>
<dbReference type="SUPFAM" id="SSF50630">
    <property type="entry name" value="Acid proteases"/>
    <property type="match status" value="1"/>
</dbReference>
<sequence>MDTGSDFFWTQCLPCERCCNHLASSLYPALILQAATVMTKASVTMNITPPIWRHIPVGNTVVGSGYNSITFPGRDTGVLGLPVYNSSLISQMMFTIEPKFYCFGNCSNPT</sequence>
<name>A0A822ZCY8_NELNU</name>
<dbReference type="InterPro" id="IPR021109">
    <property type="entry name" value="Peptidase_aspartic_dom_sf"/>
</dbReference>
<dbReference type="EMBL" id="DUZY01000006">
    <property type="protein sequence ID" value="DAD43002.1"/>
    <property type="molecule type" value="Genomic_DNA"/>
</dbReference>
<organism evidence="1 2">
    <name type="scientific">Nelumbo nucifera</name>
    <name type="common">Sacred lotus</name>
    <dbReference type="NCBI Taxonomy" id="4432"/>
    <lineage>
        <taxon>Eukaryota</taxon>
        <taxon>Viridiplantae</taxon>
        <taxon>Streptophyta</taxon>
        <taxon>Embryophyta</taxon>
        <taxon>Tracheophyta</taxon>
        <taxon>Spermatophyta</taxon>
        <taxon>Magnoliopsida</taxon>
        <taxon>Proteales</taxon>
        <taxon>Nelumbonaceae</taxon>
        <taxon>Nelumbo</taxon>
    </lineage>
</organism>
<accession>A0A822ZCY8</accession>
<evidence type="ECO:0000313" key="2">
    <source>
        <dbReference type="Proteomes" id="UP000607653"/>
    </source>
</evidence>
<protein>
    <submittedName>
        <fullName evidence="1">Uncharacterized protein</fullName>
    </submittedName>
</protein>